<accession>A0AA88I4M8</accession>
<protein>
    <submittedName>
        <fullName evidence="1">Uncharacterized protein</fullName>
    </submittedName>
</protein>
<sequence>MMTNTACLRTDFMTAKKHLSHGFWNVRTLRENSRLDELVEQALKFKLNFLATREVRQLSFGTEILKGHKFLFSGQDDHHREEVGQLLNTKASKALLEWKPVNSRILTAGFASRHAKMTLVSVYAPTNDADSNKDEFYSILKYVIRAAPRYDIMCVLGDFDAKVGDDTEYASCVIGRHG</sequence>
<dbReference type="InterPro" id="IPR036691">
    <property type="entry name" value="Endo/exonu/phosph_ase_sf"/>
</dbReference>
<reference evidence="1" key="1">
    <citation type="submission" date="2023-07" db="EMBL/GenBank/DDBJ databases">
        <title>Chromosome-level genome assembly of Artemia franciscana.</title>
        <authorList>
            <person name="Jo E."/>
        </authorList>
    </citation>
    <scope>NUCLEOTIDE SEQUENCE</scope>
    <source>
        <tissue evidence="1">Whole body</tissue>
    </source>
</reference>
<organism evidence="1 2">
    <name type="scientific">Artemia franciscana</name>
    <name type="common">Brine shrimp</name>
    <name type="synonym">Artemia sanfranciscana</name>
    <dbReference type="NCBI Taxonomy" id="6661"/>
    <lineage>
        <taxon>Eukaryota</taxon>
        <taxon>Metazoa</taxon>
        <taxon>Ecdysozoa</taxon>
        <taxon>Arthropoda</taxon>
        <taxon>Crustacea</taxon>
        <taxon>Branchiopoda</taxon>
        <taxon>Anostraca</taxon>
        <taxon>Artemiidae</taxon>
        <taxon>Artemia</taxon>
    </lineage>
</organism>
<dbReference type="Proteomes" id="UP001187531">
    <property type="component" value="Unassembled WGS sequence"/>
</dbReference>
<gene>
    <name evidence="1" type="ORF">QYM36_003902</name>
</gene>
<evidence type="ECO:0000313" key="1">
    <source>
        <dbReference type="EMBL" id="KAK2721745.1"/>
    </source>
</evidence>
<evidence type="ECO:0000313" key="2">
    <source>
        <dbReference type="Proteomes" id="UP001187531"/>
    </source>
</evidence>
<name>A0AA88I4M8_ARTSF</name>
<feature type="non-terminal residue" evidence="1">
    <location>
        <position position="178"/>
    </location>
</feature>
<keyword evidence="2" id="KW-1185">Reference proteome</keyword>
<dbReference type="EMBL" id="JAVRJZ010000006">
    <property type="protein sequence ID" value="KAK2721745.1"/>
    <property type="molecule type" value="Genomic_DNA"/>
</dbReference>
<proteinExistence type="predicted"/>
<dbReference type="SUPFAM" id="SSF56219">
    <property type="entry name" value="DNase I-like"/>
    <property type="match status" value="1"/>
</dbReference>
<comment type="caution">
    <text evidence="1">The sequence shown here is derived from an EMBL/GenBank/DDBJ whole genome shotgun (WGS) entry which is preliminary data.</text>
</comment>
<dbReference type="Gene3D" id="3.60.10.10">
    <property type="entry name" value="Endonuclease/exonuclease/phosphatase"/>
    <property type="match status" value="1"/>
</dbReference>
<dbReference type="AlphaFoldDB" id="A0AA88I4M8"/>